<name>A0A1H6CQM1_9GAMM</name>
<feature type="transmembrane region" description="Helical" evidence="6">
    <location>
        <begin position="91"/>
        <end position="112"/>
    </location>
</feature>
<dbReference type="AlphaFoldDB" id="A0A1H6CQM1"/>
<keyword evidence="2" id="KW-1003">Cell membrane</keyword>
<feature type="transmembrane region" description="Helical" evidence="6">
    <location>
        <begin position="142"/>
        <end position="158"/>
    </location>
</feature>
<feature type="transmembrane region" description="Helical" evidence="6">
    <location>
        <begin position="12"/>
        <end position="29"/>
    </location>
</feature>
<keyword evidence="5 6" id="KW-0472">Membrane</keyword>
<evidence type="ECO:0000256" key="5">
    <source>
        <dbReference type="ARBA" id="ARBA00023136"/>
    </source>
</evidence>
<dbReference type="GO" id="GO:0005886">
    <property type="term" value="C:plasma membrane"/>
    <property type="evidence" value="ECO:0007669"/>
    <property type="project" value="UniProtKB-SubCell"/>
</dbReference>
<dbReference type="PANTHER" id="PTHR43370:SF2">
    <property type="entry name" value="ABC TRANSPORTER PERMEASE PROTEIN"/>
    <property type="match status" value="1"/>
</dbReference>
<protein>
    <submittedName>
        <fullName evidence="7">Nucleoside ABC transporter membrane protein</fullName>
    </submittedName>
</protein>
<dbReference type="OrthoDB" id="9792579at2"/>
<feature type="transmembrane region" description="Helical" evidence="6">
    <location>
        <begin position="214"/>
        <end position="233"/>
    </location>
</feature>
<comment type="subcellular location">
    <subcellularLocation>
        <location evidence="1">Cell inner membrane</location>
        <topology evidence="1">Multi-pass membrane protein</topology>
    </subcellularLocation>
</comment>
<evidence type="ECO:0000256" key="2">
    <source>
        <dbReference type="ARBA" id="ARBA00022475"/>
    </source>
</evidence>
<evidence type="ECO:0000256" key="4">
    <source>
        <dbReference type="ARBA" id="ARBA00022989"/>
    </source>
</evidence>
<feature type="transmembrane region" description="Helical" evidence="6">
    <location>
        <begin position="240"/>
        <end position="260"/>
    </location>
</feature>
<dbReference type="Proteomes" id="UP000236745">
    <property type="component" value="Unassembled WGS sequence"/>
</dbReference>
<feature type="transmembrane region" description="Helical" evidence="6">
    <location>
        <begin position="266"/>
        <end position="286"/>
    </location>
</feature>
<gene>
    <name evidence="7" type="ORF">SAMN05444390_10441</name>
</gene>
<dbReference type="EMBL" id="FNVQ01000004">
    <property type="protein sequence ID" value="SEG75301.1"/>
    <property type="molecule type" value="Genomic_DNA"/>
</dbReference>
<keyword evidence="3 6" id="KW-0812">Transmembrane</keyword>
<evidence type="ECO:0000313" key="7">
    <source>
        <dbReference type="EMBL" id="SEG75301.1"/>
    </source>
</evidence>
<proteinExistence type="predicted"/>
<organism evidence="7 8">
    <name type="scientific">Marinobacterium lutimaris</name>
    <dbReference type="NCBI Taxonomy" id="568106"/>
    <lineage>
        <taxon>Bacteria</taxon>
        <taxon>Pseudomonadati</taxon>
        <taxon>Pseudomonadota</taxon>
        <taxon>Gammaproteobacteria</taxon>
        <taxon>Oceanospirillales</taxon>
        <taxon>Oceanospirillaceae</taxon>
        <taxon>Marinobacterium</taxon>
    </lineage>
</organism>
<dbReference type="GO" id="GO:0022857">
    <property type="term" value="F:transmembrane transporter activity"/>
    <property type="evidence" value="ECO:0007669"/>
    <property type="project" value="InterPro"/>
</dbReference>
<evidence type="ECO:0000256" key="6">
    <source>
        <dbReference type="SAM" id="Phobius"/>
    </source>
</evidence>
<evidence type="ECO:0000313" key="8">
    <source>
        <dbReference type="Proteomes" id="UP000236745"/>
    </source>
</evidence>
<dbReference type="InterPro" id="IPR001851">
    <property type="entry name" value="ABC_transp_permease"/>
</dbReference>
<sequence>MEQFITSWLGSTPAFAIPLALASMGLVLCERAGVLNMGAEGYMALGAMTAAVLTLTLGNPAIGIAAAVLAGAALALIFGFAVVIMRCEQILAGLATMAVGLGIAGVVGRPYVHKSFEGLQPLDIPLLDQIPLLGRLLFNQDILVYLTVLIGVGLWFLLERTRAGLKIRAVGEDPASADVAGVQVQLQQLMAITASGALCGLAGAYLSVASSSVWVDNMVAGRGWIALALVVFARWDPLKALAGAFLFGAIEALLPRLQAIGVPAPIYLMNMLPYLFTIAVLLIAAWSGTKKGVEPAALGKPYVRQDRH</sequence>
<reference evidence="7 8" key="1">
    <citation type="submission" date="2016-10" db="EMBL/GenBank/DDBJ databases">
        <authorList>
            <person name="de Groot N.N."/>
        </authorList>
    </citation>
    <scope>NUCLEOTIDE SEQUENCE [LARGE SCALE GENOMIC DNA]</scope>
    <source>
        <strain evidence="7 8">DSM 22012</strain>
    </source>
</reference>
<feature type="transmembrane region" description="Helical" evidence="6">
    <location>
        <begin position="64"/>
        <end position="84"/>
    </location>
</feature>
<evidence type="ECO:0000256" key="3">
    <source>
        <dbReference type="ARBA" id="ARBA00022692"/>
    </source>
</evidence>
<evidence type="ECO:0000256" key="1">
    <source>
        <dbReference type="ARBA" id="ARBA00004429"/>
    </source>
</evidence>
<dbReference type="Pfam" id="PF02653">
    <property type="entry name" value="BPD_transp_2"/>
    <property type="match status" value="1"/>
</dbReference>
<feature type="transmembrane region" description="Helical" evidence="6">
    <location>
        <begin position="189"/>
        <end position="208"/>
    </location>
</feature>
<dbReference type="RefSeq" id="WP_104004447.1">
    <property type="nucleotide sequence ID" value="NZ_FNVQ01000004.1"/>
</dbReference>
<dbReference type="PANTHER" id="PTHR43370">
    <property type="entry name" value="SUGAR ABC TRANSPORTER INTEGRAL MEMBRANE PROTEIN-RELATED"/>
    <property type="match status" value="1"/>
</dbReference>
<feature type="transmembrane region" description="Helical" evidence="6">
    <location>
        <begin position="41"/>
        <end position="58"/>
    </location>
</feature>
<accession>A0A1H6CQM1</accession>
<keyword evidence="4 6" id="KW-1133">Transmembrane helix</keyword>
<dbReference type="CDD" id="cd06580">
    <property type="entry name" value="TM_PBP1_transp_TpRbsC_like"/>
    <property type="match status" value="1"/>
</dbReference>
<keyword evidence="8" id="KW-1185">Reference proteome</keyword>